<organism evidence="7">
    <name type="scientific">marine metagenome</name>
    <dbReference type="NCBI Taxonomy" id="408172"/>
    <lineage>
        <taxon>unclassified sequences</taxon>
        <taxon>metagenomes</taxon>
        <taxon>ecological metagenomes</taxon>
    </lineage>
</organism>
<dbReference type="GO" id="GO:0047545">
    <property type="term" value="F:(S)-2-hydroxyglutarate dehydrogenase activity"/>
    <property type="evidence" value="ECO:0007669"/>
    <property type="project" value="TreeGrafter"/>
</dbReference>
<dbReference type="Gene3D" id="3.50.50.60">
    <property type="entry name" value="FAD/NAD(P)-binding domain"/>
    <property type="match status" value="1"/>
</dbReference>
<evidence type="ECO:0000256" key="1">
    <source>
        <dbReference type="ARBA" id="ARBA00001974"/>
    </source>
</evidence>
<dbReference type="PANTHER" id="PTHR43104:SF2">
    <property type="entry name" value="L-2-HYDROXYGLUTARATE DEHYDROGENASE, MITOCHONDRIAL"/>
    <property type="match status" value="1"/>
</dbReference>
<dbReference type="Gene3D" id="3.30.9.10">
    <property type="entry name" value="D-Amino Acid Oxidase, subunit A, domain 2"/>
    <property type="match status" value="1"/>
</dbReference>
<dbReference type="PANTHER" id="PTHR43104">
    <property type="entry name" value="L-2-HYDROXYGLUTARATE DEHYDROGENASE, MITOCHONDRIAL"/>
    <property type="match status" value="1"/>
</dbReference>
<proteinExistence type="inferred from homology"/>
<dbReference type="InterPro" id="IPR006076">
    <property type="entry name" value="FAD-dep_OxRdtase"/>
</dbReference>
<evidence type="ECO:0000256" key="5">
    <source>
        <dbReference type="ARBA" id="ARBA00037941"/>
    </source>
</evidence>
<accession>A0A382CQP5</accession>
<name>A0A382CQP5_9ZZZZ</name>
<reference evidence="7" key="1">
    <citation type="submission" date="2018-05" db="EMBL/GenBank/DDBJ databases">
        <authorList>
            <person name="Lanie J.A."/>
            <person name="Ng W.-L."/>
            <person name="Kazmierczak K.M."/>
            <person name="Andrzejewski T.M."/>
            <person name="Davidsen T.M."/>
            <person name="Wayne K.J."/>
            <person name="Tettelin H."/>
            <person name="Glass J.I."/>
            <person name="Rusch D."/>
            <person name="Podicherti R."/>
            <person name="Tsui H.-C.T."/>
            <person name="Winkler M.E."/>
        </authorList>
    </citation>
    <scope>NUCLEOTIDE SEQUENCE</scope>
</reference>
<dbReference type="SUPFAM" id="SSF51905">
    <property type="entry name" value="FAD/NAD(P)-binding domain"/>
    <property type="match status" value="1"/>
</dbReference>
<evidence type="ECO:0000259" key="6">
    <source>
        <dbReference type="Pfam" id="PF01266"/>
    </source>
</evidence>
<keyword evidence="3" id="KW-0274">FAD</keyword>
<protein>
    <recommendedName>
        <fullName evidence="6">FAD dependent oxidoreductase domain-containing protein</fullName>
    </recommendedName>
</protein>
<sequence length="399" mass="44848">MITSDFLVIGGGVIGLSIARELKKRNPKSSIIILEKEDSCGLHASGRNSGVLHAGFYYTADSLKAKFTKTGNQQLTEFCKSNNIALNNCGKLVVAENPEDLPQLDELLLRGKNNNVVLHDITEKEAKEIEPRVKTLGRALFSPTTSSVDPSQVMQALVREALNLGIQIENRTRFLKKNKQIIETNRGNYEPKYVVNVGGLYADIIAKQFGFSRNYCILPFKGLYLYSEEPPKSLKTNIYPVPNLKNPFLGVHFTVTANGMSKIGPTAIPAFWREQYTGINNFNFNEFTELSLRQALLFFNSNFDFKQLAWQEIRKYSRSHLVKLASLLLKDVKLSNFKNWGKPGIRAQLLNSKTNTLEMDFIIEGDHQSIHVLNAVSPAFTCSFPFADFVCNKIEQLAN</sequence>
<dbReference type="InterPro" id="IPR036188">
    <property type="entry name" value="FAD/NAD-bd_sf"/>
</dbReference>
<feature type="domain" description="FAD dependent oxidoreductase" evidence="6">
    <location>
        <begin position="5"/>
        <end position="280"/>
    </location>
</feature>
<keyword evidence="2" id="KW-0285">Flavoprotein</keyword>
<dbReference type="NCBIfam" id="NF008726">
    <property type="entry name" value="PRK11728.1"/>
    <property type="match status" value="1"/>
</dbReference>
<comment type="similarity">
    <text evidence="5">Belongs to the L2HGDH family.</text>
</comment>
<comment type="cofactor">
    <cofactor evidence="1">
        <name>FAD</name>
        <dbReference type="ChEBI" id="CHEBI:57692"/>
    </cofactor>
</comment>
<evidence type="ECO:0000256" key="2">
    <source>
        <dbReference type="ARBA" id="ARBA00022630"/>
    </source>
</evidence>
<evidence type="ECO:0000256" key="3">
    <source>
        <dbReference type="ARBA" id="ARBA00022827"/>
    </source>
</evidence>
<dbReference type="AlphaFoldDB" id="A0A382CQP5"/>
<dbReference type="Pfam" id="PF01266">
    <property type="entry name" value="DAO"/>
    <property type="match status" value="1"/>
</dbReference>
<evidence type="ECO:0000313" key="7">
    <source>
        <dbReference type="EMBL" id="SVB28405.1"/>
    </source>
</evidence>
<keyword evidence="4" id="KW-0560">Oxidoreductase</keyword>
<gene>
    <name evidence="7" type="ORF">METZ01_LOCUS181259</name>
</gene>
<dbReference type="EMBL" id="UINC01035655">
    <property type="protein sequence ID" value="SVB28405.1"/>
    <property type="molecule type" value="Genomic_DNA"/>
</dbReference>
<evidence type="ECO:0000256" key="4">
    <source>
        <dbReference type="ARBA" id="ARBA00023002"/>
    </source>
</evidence>